<organism evidence="3 4">
    <name type="scientific">Halomonas alkalicola</name>
    <dbReference type="NCBI Taxonomy" id="1930622"/>
    <lineage>
        <taxon>Bacteria</taxon>
        <taxon>Pseudomonadati</taxon>
        <taxon>Pseudomonadota</taxon>
        <taxon>Gammaproteobacteria</taxon>
        <taxon>Oceanospirillales</taxon>
        <taxon>Halomonadaceae</taxon>
        <taxon>Halomonas</taxon>
    </lineage>
</organism>
<dbReference type="EMBL" id="CP131913">
    <property type="protein sequence ID" value="WLI74466.1"/>
    <property type="molecule type" value="Genomic_DNA"/>
</dbReference>
<sequence>MPRLMLRDDQWERIEHMLPGKASDRGVTAKDNRLFVEAVLWIARTGAPWRDLPDAFGRWHTVYMRYNRWSKKGVWQQVIDTLADDPDMEQLMMIDGSIVKVHQHGAAKKKRPQSTEAMGKSRGGLSTKIHAAVDALGNPVRLILTPGQASEYGAAPALLAGFSPAAVLGDKGYDSTALRDIIRAVGAEPVIPPRKNRLECPEIDWHCYKDRNLVERFFQKIKQFRRLATRYERLARNYQSLLNLVSAVIWLA</sequence>
<dbReference type="Pfam" id="PF13340">
    <property type="entry name" value="DUF4096"/>
    <property type="match status" value="1"/>
</dbReference>
<dbReference type="Pfam" id="PF01609">
    <property type="entry name" value="DDE_Tnp_1"/>
    <property type="match status" value="1"/>
</dbReference>
<evidence type="ECO:0000259" key="2">
    <source>
        <dbReference type="Pfam" id="PF13340"/>
    </source>
</evidence>
<dbReference type="PANTHER" id="PTHR46637">
    <property type="entry name" value="TIS1421-TRANSPOSASE PROTEIN A"/>
    <property type="match status" value="1"/>
</dbReference>
<evidence type="ECO:0000313" key="3">
    <source>
        <dbReference type="EMBL" id="WLI74466.1"/>
    </source>
</evidence>
<dbReference type="PANTHER" id="PTHR46637:SF1">
    <property type="entry name" value="BLL5188 PROTEIN"/>
    <property type="match status" value="1"/>
</dbReference>
<evidence type="ECO:0000259" key="1">
    <source>
        <dbReference type="Pfam" id="PF01609"/>
    </source>
</evidence>
<reference evidence="3 4" key="1">
    <citation type="submission" date="2023-08" db="EMBL/GenBank/DDBJ databases">
        <title>Transcriptome Analysis of Halomonas alkalicola CICC 11012s to Identify the Genes Involved in Alkaline Tolerances.</title>
        <authorList>
            <person name="Zhai L."/>
        </authorList>
    </citation>
    <scope>NUCLEOTIDE SEQUENCE [LARGE SCALE GENOMIC DNA]</scope>
    <source>
        <strain evidence="3 4">CICC 11012s</strain>
    </source>
</reference>
<keyword evidence="4" id="KW-1185">Reference proteome</keyword>
<accession>A0ABY9H7K9</accession>
<dbReference type="InterPro" id="IPR052909">
    <property type="entry name" value="Transposase_6_like"/>
</dbReference>
<dbReference type="NCBIfam" id="NF033580">
    <property type="entry name" value="transpos_IS5_3"/>
    <property type="match status" value="1"/>
</dbReference>
<proteinExistence type="predicted"/>
<protein>
    <submittedName>
        <fullName evidence="3">IS5 family transposase</fullName>
    </submittedName>
</protein>
<feature type="domain" description="Insertion element IS402-like" evidence="2">
    <location>
        <begin position="6"/>
        <end position="78"/>
    </location>
</feature>
<dbReference type="InterPro" id="IPR002559">
    <property type="entry name" value="Transposase_11"/>
</dbReference>
<dbReference type="Proteomes" id="UP001235344">
    <property type="component" value="Chromosome"/>
</dbReference>
<gene>
    <name evidence="3" type="ORF">B6N23_06080</name>
</gene>
<evidence type="ECO:0000313" key="4">
    <source>
        <dbReference type="Proteomes" id="UP001235344"/>
    </source>
</evidence>
<dbReference type="InterPro" id="IPR025161">
    <property type="entry name" value="IS402-like_dom"/>
</dbReference>
<feature type="domain" description="Transposase IS4-like" evidence="1">
    <location>
        <begin position="90"/>
        <end position="196"/>
    </location>
</feature>
<name>A0ABY9H7K9_9GAMM</name>